<evidence type="ECO:0000256" key="1">
    <source>
        <dbReference type="SAM" id="Phobius"/>
    </source>
</evidence>
<keyword evidence="1" id="KW-0812">Transmembrane</keyword>
<evidence type="ECO:0000259" key="2">
    <source>
        <dbReference type="Pfam" id="PF20151"/>
    </source>
</evidence>
<organism evidence="3 4">
    <name type="scientific">Serendipita vermifera MAFF 305830</name>
    <dbReference type="NCBI Taxonomy" id="933852"/>
    <lineage>
        <taxon>Eukaryota</taxon>
        <taxon>Fungi</taxon>
        <taxon>Dikarya</taxon>
        <taxon>Basidiomycota</taxon>
        <taxon>Agaricomycotina</taxon>
        <taxon>Agaricomycetes</taxon>
        <taxon>Sebacinales</taxon>
        <taxon>Serendipitaceae</taxon>
        <taxon>Serendipita</taxon>
    </lineage>
</organism>
<feature type="domain" description="DUF6533" evidence="2">
    <location>
        <begin position="24"/>
        <end position="69"/>
    </location>
</feature>
<accession>A0A0C2X2V4</accession>
<protein>
    <recommendedName>
        <fullName evidence="2">DUF6533 domain-containing protein</fullName>
    </recommendedName>
</protein>
<dbReference type="AlphaFoldDB" id="A0A0C2X2V4"/>
<gene>
    <name evidence="3" type="ORF">M408DRAFT_27620</name>
</gene>
<feature type="transmembrane region" description="Helical" evidence="1">
    <location>
        <begin position="206"/>
        <end position="225"/>
    </location>
</feature>
<reference evidence="3 4" key="1">
    <citation type="submission" date="2014-04" db="EMBL/GenBank/DDBJ databases">
        <authorList>
            <consortium name="DOE Joint Genome Institute"/>
            <person name="Kuo A."/>
            <person name="Zuccaro A."/>
            <person name="Kohler A."/>
            <person name="Nagy L.G."/>
            <person name="Floudas D."/>
            <person name="Copeland A."/>
            <person name="Barry K.W."/>
            <person name="Cichocki N."/>
            <person name="Veneault-Fourrey C."/>
            <person name="LaButti K."/>
            <person name="Lindquist E.A."/>
            <person name="Lipzen A."/>
            <person name="Lundell T."/>
            <person name="Morin E."/>
            <person name="Murat C."/>
            <person name="Sun H."/>
            <person name="Tunlid A."/>
            <person name="Henrissat B."/>
            <person name="Grigoriev I.V."/>
            <person name="Hibbett D.S."/>
            <person name="Martin F."/>
            <person name="Nordberg H.P."/>
            <person name="Cantor M.N."/>
            <person name="Hua S.X."/>
        </authorList>
    </citation>
    <scope>NUCLEOTIDE SEQUENCE [LARGE SCALE GENOMIC DNA]</scope>
    <source>
        <strain evidence="3 4">MAFF 305830</strain>
    </source>
</reference>
<dbReference type="Proteomes" id="UP000054097">
    <property type="component" value="Unassembled WGS sequence"/>
</dbReference>
<evidence type="ECO:0000313" key="4">
    <source>
        <dbReference type="Proteomes" id="UP000054097"/>
    </source>
</evidence>
<feature type="transmembrane region" description="Helical" evidence="1">
    <location>
        <begin position="153"/>
        <end position="177"/>
    </location>
</feature>
<name>A0A0C2X2V4_SERVB</name>
<proteinExistence type="predicted"/>
<dbReference type="HOGENOM" id="CLU_035509_1_4_1"/>
<reference evidence="4" key="2">
    <citation type="submission" date="2015-01" db="EMBL/GenBank/DDBJ databases">
        <title>Evolutionary Origins and Diversification of the Mycorrhizal Mutualists.</title>
        <authorList>
            <consortium name="DOE Joint Genome Institute"/>
            <consortium name="Mycorrhizal Genomics Consortium"/>
            <person name="Kohler A."/>
            <person name="Kuo A."/>
            <person name="Nagy L.G."/>
            <person name="Floudas D."/>
            <person name="Copeland A."/>
            <person name="Barry K.W."/>
            <person name="Cichocki N."/>
            <person name="Veneault-Fourrey C."/>
            <person name="LaButti K."/>
            <person name="Lindquist E.A."/>
            <person name="Lipzen A."/>
            <person name="Lundell T."/>
            <person name="Morin E."/>
            <person name="Murat C."/>
            <person name="Riley R."/>
            <person name="Ohm R."/>
            <person name="Sun H."/>
            <person name="Tunlid A."/>
            <person name="Henrissat B."/>
            <person name="Grigoriev I.V."/>
            <person name="Hibbett D.S."/>
            <person name="Martin F."/>
        </authorList>
    </citation>
    <scope>NUCLEOTIDE SEQUENCE [LARGE SCALE GENOMIC DNA]</scope>
    <source>
        <strain evidence="4">MAFF 305830</strain>
    </source>
</reference>
<keyword evidence="1" id="KW-1133">Transmembrane helix</keyword>
<keyword evidence="1" id="KW-0472">Membrane</keyword>
<feature type="transmembrane region" description="Helical" evidence="1">
    <location>
        <begin position="245"/>
        <end position="267"/>
    </location>
</feature>
<evidence type="ECO:0000313" key="3">
    <source>
        <dbReference type="EMBL" id="KIM23792.1"/>
    </source>
</evidence>
<sequence length="397" mass="44161">MPQLPDSALRELPLIAMSLETARYTGAAGVTVMFYDWFLTLPAEIKHVWMAGRWTVPSVFFLVNRYLPFPILILSSYRKSLDSPIPHQLLKDSTPDTALLHQNDFSDQPPILSHSQLCQGIVMSGIIAWSIAQATATWLLSLRVLTLYSGKRIVTWSIYFMYFATHGIAAVFTGISFSQQLPTIAYWTPANVCGTIAMVPPAGPGYMMPLILEVYIFALQVVHHYTRNRVRRQHDIATFGLVKTLYMDGYVYFIACMVLRVVSLFAWQGGSRELLYLTNQFEFGLTVPFAARFHLHLREVAQKSGTTFASTDQGAGLSGANIRLTSRTLNARTSLRSPAGPPRLSVAQGVLSGTELSPKANGPELAGGYEETTIPRTTFETAHEARRSSIQKASEWF</sequence>
<dbReference type="OrthoDB" id="2638860at2759"/>
<feature type="transmembrane region" description="Helical" evidence="1">
    <location>
        <begin position="121"/>
        <end position="141"/>
    </location>
</feature>
<dbReference type="InterPro" id="IPR045340">
    <property type="entry name" value="DUF6533"/>
</dbReference>
<dbReference type="Pfam" id="PF20151">
    <property type="entry name" value="DUF6533"/>
    <property type="match status" value="1"/>
</dbReference>
<keyword evidence="4" id="KW-1185">Reference proteome</keyword>
<dbReference type="EMBL" id="KN824332">
    <property type="protein sequence ID" value="KIM23792.1"/>
    <property type="molecule type" value="Genomic_DNA"/>
</dbReference>